<evidence type="ECO:0000313" key="9">
    <source>
        <dbReference type="Proteomes" id="UP001527202"/>
    </source>
</evidence>
<reference evidence="6 9" key="2">
    <citation type="submission" date="2022-05" db="EMBL/GenBank/DDBJ databases">
        <title>Genome Sequencing of Bee-Associated Microbes.</title>
        <authorList>
            <person name="Dunlap C."/>
        </authorList>
    </citation>
    <scope>NUCLEOTIDE SEQUENCE [LARGE SCALE GENOMIC DNA]</scope>
    <source>
        <strain evidence="6 9">NRRL B-23120</strain>
    </source>
</reference>
<evidence type="ECO:0000313" key="7">
    <source>
        <dbReference type="EMBL" id="QAV17014.1"/>
    </source>
</evidence>
<evidence type="ECO:0000256" key="3">
    <source>
        <dbReference type="ARBA" id="ARBA00022679"/>
    </source>
</evidence>
<dbReference type="PANTHER" id="PTHR43025:SF3">
    <property type="entry name" value="MONOGALACTOSYLDIACYLGLYCEROL SYNTHASE 1, CHLOROPLASTIC"/>
    <property type="match status" value="1"/>
</dbReference>
<protein>
    <submittedName>
        <fullName evidence="7">Galactosyldiacylglycerol synthase</fullName>
    </submittedName>
    <submittedName>
        <fullName evidence="6">Glycosyltransferase</fullName>
        <ecNumber evidence="6">2.4.-.-</ecNumber>
    </submittedName>
</protein>
<reference evidence="7 8" key="1">
    <citation type="submission" date="2018-01" db="EMBL/GenBank/DDBJ databases">
        <title>The whole genome sequencing and assembly of Paenibacillus chitinolyticus KCCM 41400 strain.</title>
        <authorList>
            <person name="Kim J.-Y."/>
            <person name="Park M.-K."/>
            <person name="Lee Y.-J."/>
            <person name="Yi H."/>
            <person name="Bahn Y.-S."/>
            <person name="Kim J.F."/>
            <person name="Lee D.-W."/>
        </authorList>
    </citation>
    <scope>NUCLEOTIDE SEQUENCE [LARGE SCALE GENOMIC DNA]</scope>
    <source>
        <strain evidence="7 8">KCCM 41400</strain>
    </source>
</reference>
<dbReference type="Gene3D" id="3.40.50.2000">
    <property type="entry name" value="Glycogen Phosphorylase B"/>
    <property type="match status" value="1"/>
</dbReference>
<evidence type="ECO:0000313" key="6">
    <source>
        <dbReference type="EMBL" id="MCY9598805.1"/>
    </source>
</evidence>
<evidence type="ECO:0000256" key="2">
    <source>
        <dbReference type="ARBA" id="ARBA00022676"/>
    </source>
</evidence>
<evidence type="ECO:0000259" key="5">
    <source>
        <dbReference type="Pfam" id="PF06925"/>
    </source>
</evidence>
<dbReference type="Proteomes" id="UP001527202">
    <property type="component" value="Unassembled WGS sequence"/>
</dbReference>
<evidence type="ECO:0000259" key="4">
    <source>
        <dbReference type="Pfam" id="PF00534"/>
    </source>
</evidence>
<organism evidence="7 8">
    <name type="scientific">Paenibacillus chitinolyticus</name>
    <dbReference type="NCBI Taxonomy" id="79263"/>
    <lineage>
        <taxon>Bacteria</taxon>
        <taxon>Bacillati</taxon>
        <taxon>Bacillota</taxon>
        <taxon>Bacilli</taxon>
        <taxon>Bacillales</taxon>
        <taxon>Paenibacillaceae</taxon>
        <taxon>Paenibacillus</taxon>
    </lineage>
</organism>
<dbReference type="Pfam" id="PF00534">
    <property type="entry name" value="Glycos_transf_1"/>
    <property type="match status" value="1"/>
</dbReference>
<dbReference type="AlphaFoldDB" id="A0A410WRP9"/>
<dbReference type="EMBL" id="JAMDMJ010000035">
    <property type="protein sequence ID" value="MCY9598805.1"/>
    <property type="molecule type" value="Genomic_DNA"/>
</dbReference>
<keyword evidence="2 6" id="KW-0328">Glycosyltransferase</keyword>
<dbReference type="PANTHER" id="PTHR43025">
    <property type="entry name" value="MONOGALACTOSYLDIACYLGLYCEROL SYNTHASE"/>
    <property type="match status" value="1"/>
</dbReference>
<accession>A0A410WRP9</accession>
<keyword evidence="3 6" id="KW-0808">Transferase</keyword>
<dbReference type="GO" id="GO:0016758">
    <property type="term" value="F:hexosyltransferase activity"/>
    <property type="evidence" value="ECO:0007669"/>
    <property type="project" value="InterPro"/>
</dbReference>
<dbReference type="Proteomes" id="UP000288943">
    <property type="component" value="Chromosome"/>
</dbReference>
<dbReference type="InterPro" id="IPR009695">
    <property type="entry name" value="Diacylglyc_glucosyltr_N"/>
</dbReference>
<dbReference type="InterPro" id="IPR001296">
    <property type="entry name" value="Glyco_trans_1"/>
</dbReference>
<feature type="domain" description="Glycosyl transferase family 1" evidence="4">
    <location>
        <begin position="224"/>
        <end position="347"/>
    </location>
</feature>
<dbReference type="KEGG" id="pchi:PC41400_04665"/>
<name>A0A410WRP9_9BACL</name>
<gene>
    <name evidence="6" type="ORF">M5X16_23905</name>
    <name evidence="7" type="ORF">PC41400_04665</name>
</gene>
<evidence type="ECO:0000256" key="1">
    <source>
        <dbReference type="ARBA" id="ARBA00006962"/>
    </source>
</evidence>
<dbReference type="GO" id="GO:0009247">
    <property type="term" value="P:glycolipid biosynthetic process"/>
    <property type="evidence" value="ECO:0007669"/>
    <property type="project" value="InterPro"/>
</dbReference>
<keyword evidence="9" id="KW-1185">Reference proteome</keyword>
<dbReference type="SUPFAM" id="SSF53756">
    <property type="entry name" value="UDP-Glycosyltransferase/glycogen phosphorylase"/>
    <property type="match status" value="1"/>
</dbReference>
<comment type="similarity">
    <text evidence="1">Belongs to the glycosyltransferase 28 family.</text>
</comment>
<dbReference type="InterPro" id="IPR050519">
    <property type="entry name" value="Glycosyltransf_28_UgtP"/>
</dbReference>
<feature type="domain" description="Diacylglycerol glucosyltransferase N-terminal" evidence="5">
    <location>
        <begin position="20"/>
        <end position="179"/>
    </location>
</feature>
<dbReference type="EMBL" id="CP026520">
    <property type="protein sequence ID" value="QAV17014.1"/>
    <property type="molecule type" value="Genomic_DNA"/>
</dbReference>
<dbReference type="OrthoDB" id="9815663at2"/>
<dbReference type="EC" id="2.4.-.-" evidence="6"/>
<proteinExistence type="inferred from homology"/>
<dbReference type="Pfam" id="PF06925">
    <property type="entry name" value="MGDG_synth"/>
    <property type="match status" value="1"/>
</dbReference>
<evidence type="ECO:0000313" key="8">
    <source>
        <dbReference type="Proteomes" id="UP000288943"/>
    </source>
</evidence>
<dbReference type="GeneID" id="95374104"/>
<sequence>MPMNPDAKILILYASYGDGHLQVSRALRQSFETQGVSNVELVDLFAQAHPWFNSFTRFVYLKTSSIGLYGLSYYLTQEMRADALLSRWLHSLGDRKLRQMIREHQPAAVVNTFPLKGMPDSGPHSGETIPTFSIVTDYDLHSRWIHPDVQHYFVPSEELKTLLVAKGVPADNIKVSGIPLRPSFQAAGDGNAALTSGEAEQAAPFVLMMAGAYGVLRGLRGLCAKLLRDVPDVRIVLVCGRNERLKRYFETAFAGQERVCVHGFVEDIHRLMAASACMITKAGGVTLSEALALDVPVIVYRPFLGQEKENADYFVKKGAALAAFNPDELVRQVGRVIRGEWPPESARTSARNLHKKNAGQTIVSHILEEIGHHPARSSEQAR</sequence>
<dbReference type="GO" id="GO:0016020">
    <property type="term" value="C:membrane"/>
    <property type="evidence" value="ECO:0007669"/>
    <property type="project" value="GOC"/>
</dbReference>
<dbReference type="RefSeq" id="WP_053228782.1">
    <property type="nucleotide sequence ID" value="NZ_CP026520.1"/>
</dbReference>